<evidence type="ECO:0000313" key="2">
    <source>
        <dbReference type="WBParaSite" id="Csp11.Scaffold568.g4207.t1"/>
    </source>
</evidence>
<proteinExistence type="predicted"/>
<name>A0A1I7TB45_9PELO</name>
<accession>A0A1I7TB45</accession>
<sequence length="361" mass="39922">MAQVLHLVMLRDEVKQIPLATNIVTNSSIKSAFLLQDDALISLSYEEGGIRKWCTSTDHPEKKFLLPNNWESIPFVVESNKLPTRPASMMDMITERPISPYFPEIPPSSSPKGKAFIQWMFYVQDDLGKASTVCLHPRFFATFRHGSHLSLKLGDKLTMYNADTDIDQQTGTIVTVAKIDESLDFVILQSNEDVVSRGPTVVHPEDGEPYTSVGFGNDNGHLSYTTGIVNSTKDYYFTGATQLGPFMLGTSLSSRGDSGKDFFLINQKPTFLGGGIWGPRGLLGIIHGCTTMPPQNHFDAISEAATFSKKCIFCPAFWLKKAVMELLETDQKKEKSISPPQKKPCIMTDVEGLGIFYGSSS</sequence>
<dbReference type="eggNOG" id="ENOG502SHFP">
    <property type="taxonomic scope" value="Eukaryota"/>
</dbReference>
<protein>
    <submittedName>
        <fullName evidence="2">Peptidase A1 domain-containing protein</fullName>
    </submittedName>
</protein>
<keyword evidence="1" id="KW-1185">Reference proteome</keyword>
<dbReference type="Proteomes" id="UP000095282">
    <property type="component" value="Unplaced"/>
</dbReference>
<evidence type="ECO:0000313" key="1">
    <source>
        <dbReference type="Proteomes" id="UP000095282"/>
    </source>
</evidence>
<organism evidence="1 2">
    <name type="scientific">Caenorhabditis tropicalis</name>
    <dbReference type="NCBI Taxonomy" id="1561998"/>
    <lineage>
        <taxon>Eukaryota</taxon>
        <taxon>Metazoa</taxon>
        <taxon>Ecdysozoa</taxon>
        <taxon>Nematoda</taxon>
        <taxon>Chromadorea</taxon>
        <taxon>Rhabditida</taxon>
        <taxon>Rhabditina</taxon>
        <taxon>Rhabditomorpha</taxon>
        <taxon>Rhabditoidea</taxon>
        <taxon>Rhabditidae</taxon>
        <taxon>Peloderinae</taxon>
        <taxon>Caenorhabditis</taxon>
    </lineage>
</organism>
<reference evidence="2" key="1">
    <citation type="submission" date="2016-11" db="UniProtKB">
        <authorList>
            <consortium name="WormBaseParasite"/>
        </authorList>
    </citation>
    <scope>IDENTIFICATION</scope>
</reference>
<dbReference type="WBParaSite" id="Csp11.Scaffold568.g4207.t1">
    <property type="protein sequence ID" value="Csp11.Scaffold568.g4207.t1"/>
    <property type="gene ID" value="Csp11.Scaffold568.g4207"/>
</dbReference>
<dbReference type="AlphaFoldDB" id="A0A1I7TB45"/>